<accession>A0ABY3T287</accession>
<reference evidence="3" key="1">
    <citation type="journal article" date="2022" name="Microorganisms">
        <title>Two New Species of Filamentous Sulfur Bacteria of the Genus Thiothrix, Thiothrix winogradskyi sp. nov. and 'Candidatus Thiothrix sulfatifontis' sp. nov.</title>
        <authorList>
            <person name="Ravin N.V."/>
            <person name="Rossetti S."/>
            <person name="Beletsky A.V."/>
            <person name="Kadnikov V.V."/>
            <person name="Rudenko T.S."/>
            <person name="Smolyakov D.D."/>
            <person name="Moskvitina M.I."/>
            <person name="Gureeva M.V."/>
            <person name="Mardanov A.V."/>
            <person name="Grabovich M.Y."/>
        </authorList>
    </citation>
    <scope>NUCLEOTIDE SEQUENCE</scope>
    <source>
        <strain evidence="3">CT3</strain>
    </source>
</reference>
<keyword evidence="4" id="KW-1185">Reference proteome</keyword>
<feature type="region of interest" description="Disordered" evidence="1">
    <location>
        <begin position="212"/>
        <end position="233"/>
    </location>
</feature>
<feature type="signal peptide" evidence="2">
    <location>
        <begin position="1"/>
        <end position="21"/>
    </location>
</feature>
<dbReference type="EMBL" id="CP091244">
    <property type="protein sequence ID" value="UJS25085.1"/>
    <property type="molecule type" value="Genomic_DNA"/>
</dbReference>
<proteinExistence type="predicted"/>
<evidence type="ECO:0000313" key="4">
    <source>
        <dbReference type="Proteomes" id="UP001054801"/>
    </source>
</evidence>
<feature type="chain" id="PRO_5045267391" evidence="2">
    <location>
        <begin position="22"/>
        <end position="553"/>
    </location>
</feature>
<dbReference type="Proteomes" id="UP001054801">
    <property type="component" value="Chromosome"/>
</dbReference>
<name>A0ABY3T287_9GAMM</name>
<evidence type="ECO:0000256" key="1">
    <source>
        <dbReference type="SAM" id="MobiDB-lite"/>
    </source>
</evidence>
<sequence>MKGLRGVAFLVAINLIPVSQAASIAEQFEFLAGKAFFSTSGEKISFDNGEFAWDKNLADTEPAAITGRYLSSADTVVLQPNNSSEPLSVLIEPATGQLILNSVTYSWGKGTSKPATPAPPTGNTDDLNEQFDYLAEKQFTAASGSYYFEGGHFQLESPTGSLQGQYVVRDSAIHLIFDNSSQASRTVVVSIANGTVTDQSSSVVYSWGVAHSGSSTTNPAPNPGSNTQPPTLPPVSGVPQVPIVPVTEQFEFLKGKGFTDTSLIFYLFSRNTVDGRGTVNRFNGPLESTGSYFIGNDKVYIQFPNVAGLQEPAPLLAFPTTSSFVINPDKSFRGNHALADSIYTSANIDRALARIRYLGGKIFRGESGAIAFDGNFSSFGITGRVEVLDYTDQTDPFVVNAGVSTGSYSIFDNSRDDSNLTLTGMLNNGQTFSSTLFLDDLNNTLIVNGKGYVWLGESSTDYSENVTKPNLGWLMDKTFISTQGNQLSFSNTSYALVAADGRTLDSGLVRSGAVSVYLAHLGSDNMTVKDIFPLEVNINAGSVIYKGETFSWR</sequence>
<organism evidence="3 4">
    <name type="scientific">Thiothrix winogradskyi</name>
    <dbReference type="NCBI Taxonomy" id="96472"/>
    <lineage>
        <taxon>Bacteria</taxon>
        <taxon>Pseudomonadati</taxon>
        <taxon>Pseudomonadota</taxon>
        <taxon>Gammaproteobacteria</taxon>
        <taxon>Thiotrichales</taxon>
        <taxon>Thiotrichaceae</taxon>
        <taxon>Thiothrix</taxon>
    </lineage>
</organism>
<dbReference type="RefSeq" id="WP_236499821.1">
    <property type="nucleotide sequence ID" value="NZ_CP091244.1"/>
</dbReference>
<gene>
    <name evidence="3" type="ORF">L2Y54_03355</name>
</gene>
<evidence type="ECO:0000313" key="3">
    <source>
        <dbReference type="EMBL" id="UJS25085.1"/>
    </source>
</evidence>
<feature type="compositionally biased region" description="Polar residues" evidence="1">
    <location>
        <begin position="212"/>
        <end position="229"/>
    </location>
</feature>
<evidence type="ECO:0000256" key="2">
    <source>
        <dbReference type="SAM" id="SignalP"/>
    </source>
</evidence>
<protein>
    <submittedName>
        <fullName evidence="3">Uncharacterized protein</fullName>
    </submittedName>
</protein>
<keyword evidence="2" id="KW-0732">Signal</keyword>